<name>A0A8X8Y3I7_SALSN</name>
<dbReference type="Proteomes" id="UP000298416">
    <property type="component" value="Unassembled WGS sequence"/>
</dbReference>
<feature type="region of interest" description="Disordered" evidence="6">
    <location>
        <begin position="527"/>
        <end position="583"/>
    </location>
</feature>
<dbReference type="GO" id="GO:0005819">
    <property type="term" value="C:spindle"/>
    <property type="evidence" value="ECO:0007669"/>
    <property type="project" value="TreeGrafter"/>
</dbReference>
<dbReference type="Gene3D" id="1.20.58.1520">
    <property type="match status" value="1"/>
</dbReference>
<evidence type="ECO:0008006" key="9">
    <source>
        <dbReference type="Google" id="ProtNLM"/>
    </source>
</evidence>
<dbReference type="GO" id="GO:0000226">
    <property type="term" value="P:microtubule cytoskeleton organization"/>
    <property type="evidence" value="ECO:0007669"/>
    <property type="project" value="InterPro"/>
</dbReference>
<keyword evidence="4" id="KW-0963">Cytoplasm</keyword>
<comment type="similarity">
    <text evidence="2">Belongs to the MAP65/ASE1 family.</text>
</comment>
<dbReference type="PANTHER" id="PTHR19321:SF0">
    <property type="entry name" value="65-KDA MICROTUBULE-ASSOCIATED PROTEIN 6"/>
    <property type="match status" value="1"/>
</dbReference>
<accession>A0A8X8Y3I7</accession>
<gene>
    <name evidence="7" type="ORF">SASPL_119079</name>
</gene>
<dbReference type="EMBL" id="PNBA02000006">
    <property type="protein sequence ID" value="KAG6422506.1"/>
    <property type="molecule type" value="Genomic_DNA"/>
</dbReference>
<feature type="compositionally biased region" description="Polar residues" evidence="6">
    <location>
        <begin position="541"/>
        <end position="551"/>
    </location>
</feature>
<keyword evidence="5" id="KW-0175">Coiled coil</keyword>
<comment type="subcellular location">
    <subcellularLocation>
        <location evidence="1">Cytoplasm</location>
        <location evidence="1">Cytoskeleton</location>
    </subcellularLocation>
</comment>
<dbReference type="AlphaFoldDB" id="A0A8X8Y3I7"/>
<keyword evidence="4" id="KW-0206">Cytoskeleton</keyword>
<dbReference type="GO" id="GO:0008017">
    <property type="term" value="F:microtubule binding"/>
    <property type="evidence" value="ECO:0007669"/>
    <property type="project" value="InterPro"/>
</dbReference>
<evidence type="ECO:0000256" key="2">
    <source>
        <dbReference type="ARBA" id="ARBA00006187"/>
    </source>
</evidence>
<dbReference type="GO" id="GO:0005737">
    <property type="term" value="C:cytoplasm"/>
    <property type="evidence" value="ECO:0007669"/>
    <property type="project" value="TreeGrafter"/>
</dbReference>
<keyword evidence="8" id="KW-1185">Reference proteome</keyword>
<evidence type="ECO:0000313" key="7">
    <source>
        <dbReference type="EMBL" id="KAG6422506.1"/>
    </source>
</evidence>
<evidence type="ECO:0000256" key="1">
    <source>
        <dbReference type="ARBA" id="ARBA00004245"/>
    </source>
</evidence>
<evidence type="ECO:0000256" key="5">
    <source>
        <dbReference type="SAM" id="Coils"/>
    </source>
</evidence>
<proteinExistence type="inferred from homology"/>
<protein>
    <recommendedName>
        <fullName evidence="9">Protein regulator of cytokinesis 1</fullName>
    </recommendedName>
</protein>
<sequence>MMTAAFGSNSISFHTSNTCNTLLKELQQLWTEIGETQADKDRMLMELERECLEIYRRKVDEAANDKARLHQSIASMEAEAAMLIATLGEININSPVQSDKKTKSLKGQLASVRPLVEDLKLKEEERMKQFADIKSQIEKISGEISGYGSTSSSMSVLTLEEQDLSVRKLTEHQSKLRSLQKEKSERLQKVMDYVNEVHTLCGVLSIDFGQTVSDIHPSLHGSSVGLVTNISDSTLEGLDQAVLKLKTEKKFRFQKLKDVAGSLFELWNLMDTSKEDKASFLRITSVLGLSESEIMQPGALSPETVQQVSAEVERLTKLKTSRLKELVMKKRSELEDLCCKIHIQPDQSTAAEKTSVLIDSGLVDPCELLANIEAQICKVKDEAFSRKEIMERIDRWLSACDEEKWLDDYNLDHNRYSAVRGAHINLKRAERARIMINKIPGTFLDSLTISLLIGAVCVSEVNEMRFAAMVDNLISKTLSWEEEKQKLFLYDGVRLVSILEDYKQARRLKEEEKKRARDHKKLQDVLLTEKESMYGSKPSPRRSNSFRNQNGYRAYGNGSVTPSPRRNSLGAATPELLTPRSYSGRHNGYFKEMRRLSTAPLNFVAIPKEDTMSFSSIGGSEPESPPQV</sequence>
<dbReference type="GO" id="GO:0005874">
    <property type="term" value="C:microtubule"/>
    <property type="evidence" value="ECO:0007669"/>
    <property type="project" value="UniProtKB-KW"/>
</dbReference>
<keyword evidence="3" id="KW-0493">Microtubule</keyword>
<comment type="caution">
    <text evidence="7">The sequence shown here is derived from an EMBL/GenBank/DDBJ whole genome shotgun (WGS) entry which is preliminary data.</text>
</comment>
<evidence type="ECO:0000313" key="8">
    <source>
        <dbReference type="Proteomes" id="UP000298416"/>
    </source>
</evidence>
<evidence type="ECO:0000256" key="6">
    <source>
        <dbReference type="SAM" id="MobiDB-lite"/>
    </source>
</evidence>
<feature type="coiled-coil region" evidence="5">
    <location>
        <begin position="495"/>
        <end position="522"/>
    </location>
</feature>
<reference evidence="7" key="1">
    <citation type="submission" date="2018-01" db="EMBL/GenBank/DDBJ databases">
        <authorList>
            <person name="Mao J.F."/>
        </authorList>
    </citation>
    <scope>NUCLEOTIDE SEQUENCE</scope>
    <source>
        <strain evidence="7">Huo1</strain>
        <tissue evidence="7">Leaf</tissue>
    </source>
</reference>
<dbReference type="Pfam" id="PF03999">
    <property type="entry name" value="MAP65_ASE1"/>
    <property type="match status" value="2"/>
</dbReference>
<organism evidence="7">
    <name type="scientific">Salvia splendens</name>
    <name type="common">Scarlet sage</name>
    <dbReference type="NCBI Taxonomy" id="180675"/>
    <lineage>
        <taxon>Eukaryota</taxon>
        <taxon>Viridiplantae</taxon>
        <taxon>Streptophyta</taxon>
        <taxon>Embryophyta</taxon>
        <taxon>Tracheophyta</taxon>
        <taxon>Spermatophyta</taxon>
        <taxon>Magnoliopsida</taxon>
        <taxon>eudicotyledons</taxon>
        <taxon>Gunneridae</taxon>
        <taxon>Pentapetalae</taxon>
        <taxon>asterids</taxon>
        <taxon>lamiids</taxon>
        <taxon>Lamiales</taxon>
        <taxon>Lamiaceae</taxon>
        <taxon>Nepetoideae</taxon>
        <taxon>Mentheae</taxon>
        <taxon>Salviinae</taxon>
        <taxon>Salvia</taxon>
        <taxon>Salvia subgen. Calosphace</taxon>
        <taxon>core Calosphace</taxon>
    </lineage>
</organism>
<evidence type="ECO:0000256" key="4">
    <source>
        <dbReference type="ARBA" id="ARBA00023212"/>
    </source>
</evidence>
<feature type="coiled-coil region" evidence="5">
    <location>
        <begin position="52"/>
        <end position="79"/>
    </location>
</feature>
<dbReference type="InterPro" id="IPR007145">
    <property type="entry name" value="MAP65_Ase1_PRC1"/>
</dbReference>
<reference evidence="7" key="2">
    <citation type="submission" date="2020-08" db="EMBL/GenBank/DDBJ databases">
        <title>Plant Genome Project.</title>
        <authorList>
            <person name="Zhang R.-G."/>
        </authorList>
    </citation>
    <scope>NUCLEOTIDE SEQUENCE</scope>
    <source>
        <strain evidence="7">Huo1</strain>
        <tissue evidence="7">Leaf</tissue>
    </source>
</reference>
<dbReference type="PANTHER" id="PTHR19321">
    <property type="entry name" value="PROTEIN REGULATOR OF CYTOKINESIS 1 PRC1-RELATED"/>
    <property type="match status" value="1"/>
</dbReference>
<evidence type="ECO:0000256" key="3">
    <source>
        <dbReference type="ARBA" id="ARBA00022701"/>
    </source>
</evidence>